<dbReference type="SUPFAM" id="SSF51556">
    <property type="entry name" value="Metallo-dependent hydrolases"/>
    <property type="match status" value="1"/>
</dbReference>
<feature type="region of interest" description="Disordered" evidence="1">
    <location>
        <begin position="505"/>
        <end position="524"/>
    </location>
</feature>
<dbReference type="InterPro" id="IPR013108">
    <property type="entry name" value="Amidohydro_3"/>
</dbReference>
<dbReference type="InterPro" id="IPR011059">
    <property type="entry name" value="Metal-dep_hydrolase_composite"/>
</dbReference>
<dbReference type="SUPFAM" id="SSF51338">
    <property type="entry name" value="Composite domain of metallo-dependent hydrolases"/>
    <property type="match status" value="1"/>
</dbReference>
<accession>A0A7C4QQY1</accession>
<dbReference type="Gene3D" id="3.20.20.140">
    <property type="entry name" value="Metal-dependent hydrolases"/>
    <property type="match status" value="1"/>
</dbReference>
<dbReference type="InterPro" id="IPR023100">
    <property type="entry name" value="D-aminoacylase_insert_dom_sf"/>
</dbReference>
<dbReference type="Gene3D" id="2.30.40.10">
    <property type="entry name" value="Urease, subunit C, domain 1"/>
    <property type="match status" value="1"/>
</dbReference>
<evidence type="ECO:0000259" key="2">
    <source>
        <dbReference type="Pfam" id="PF07969"/>
    </source>
</evidence>
<dbReference type="PANTHER" id="PTHR11647">
    <property type="entry name" value="HYDRANTOINASE/DIHYDROPYRIMIDINASE FAMILY MEMBER"/>
    <property type="match status" value="1"/>
</dbReference>
<gene>
    <name evidence="3" type="ORF">ENS64_14860</name>
</gene>
<reference evidence="3" key="1">
    <citation type="journal article" date="2020" name="mSystems">
        <title>Genome- and Community-Level Interaction Insights into Carbon Utilization and Element Cycling Functions of Hydrothermarchaeota in Hydrothermal Sediment.</title>
        <authorList>
            <person name="Zhou Z."/>
            <person name="Liu Y."/>
            <person name="Xu W."/>
            <person name="Pan J."/>
            <person name="Luo Z.H."/>
            <person name="Li M."/>
        </authorList>
    </citation>
    <scope>NUCLEOTIDE SEQUENCE [LARGE SCALE GENOMIC DNA]</scope>
    <source>
        <strain evidence="3">SpSt-508</strain>
    </source>
</reference>
<dbReference type="InterPro" id="IPR050378">
    <property type="entry name" value="Metallo-dep_Hydrolases_sf"/>
</dbReference>
<feature type="domain" description="Amidohydrolase 3" evidence="2">
    <location>
        <begin position="390"/>
        <end position="499"/>
    </location>
</feature>
<organism evidence="3">
    <name type="scientific">Schlesneria paludicola</name>
    <dbReference type="NCBI Taxonomy" id="360056"/>
    <lineage>
        <taxon>Bacteria</taxon>
        <taxon>Pseudomonadati</taxon>
        <taxon>Planctomycetota</taxon>
        <taxon>Planctomycetia</taxon>
        <taxon>Planctomycetales</taxon>
        <taxon>Planctomycetaceae</taxon>
        <taxon>Schlesneria</taxon>
    </lineage>
</organism>
<evidence type="ECO:0000313" key="3">
    <source>
        <dbReference type="EMBL" id="HGT40523.1"/>
    </source>
</evidence>
<dbReference type="GO" id="GO:0016811">
    <property type="term" value="F:hydrolase activity, acting on carbon-nitrogen (but not peptide) bonds, in linear amides"/>
    <property type="evidence" value="ECO:0007669"/>
    <property type="project" value="InterPro"/>
</dbReference>
<dbReference type="InterPro" id="IPR032466">
    <property type="entry name" value="Metal_Hydrolase"/>
</dbReference>
<dbReference type="Pfam" id="PF07969">
    <property type="entry name" value="Amidohydro_3"/>
    <property type="match status" value="1"/>
</dbReference>
<dbReference type="EMBL" id="DSVQ01000018">
    <property type="protein sequence ID" value="HGT40523.1"/>
    <property type="molecule type" value="Genomic_DNA"/>
</dbReference>
<dbReference type="AlphaFoldDB" id="A0A7C4QQY1"/>
<evidence type="ECO:0000256" key="1">
    <source>
        <dbReference type="SAM" id="MobiDB-lite"/>
    </source>
</evidence>
<protein>
    <submittedName>
        <fullName evidence="3">D-aminoacylase</fullName>
    </submittedName>
</protein>
<comment type="caution">
    <text evidence="3">The sequence shown here is derived from an EMBL/GenBank/DDBJ whole genome shotgun (WGS) entry which is preliminary data.</text>
</comment>
<sequence length="524" mass="58710">MFDLIIRGGEVIDGRRAPRCRADVGVQGDRIVAIGDLRDVAAQTVLDAAGHVVAPGFIDVHNHSDGWLLRRQHIEAKTRQGFTTEVLMSDGMSYAPVDEHTARPWLFYLRSLNGLRLDEYTGWQSLADYRDLLHGRNVQNNALQVPYGNVRTLICGFSRRRVDDAQRRLIQAEIRRGMEAGAVALSTGLDYLGQIDATTEELVDAASVLKAFDAPYVTHVRYKLGLLPAVKEAVEIGRRAGVKVHISHLKPLQLQHVEELLDYIDREARRQVDLSFDVYPYLPGSTMLNSLLPYECWDAGPLAALGQLHDSRIRRQFRRNLEHARVPLNSVHIAWVPGRENARFQGWLLSDYVRETGKPPEEALLDLLLEERLAVLCVFHEGDDRLAQPLLQHDLAMIGSDAIDHDDACVHPRAFGTAPRILGRCVREWKLFSLEEAVYKLSGAAAERFRLPLRGAIVPGYFADLVVFDPVTVNDPATYREPRQFPVGITHVIVNGRVILRHGVPESLPPGPLPGRSLQRDTPS</sequence>
<proteinExistence type="predicted"/>
<dbReference type="PANTHER" id="PTHR11647:SF1">
    <property type="entry name" value="COLLAPSIN RESPONSE MEDIATOR PROTEIN"/>
    <property type="match status" value="1"/>
</dbReference>
<dbReference type="Gene3D" id="3.30.1490.130">
    <property type="entry name" value="D-aminoacylase. Domain 3"/>
    <property type="match status" value="1"/>
</dbReference>
<name>A0A7C4QQY1_9PLAN</name>
<dbReference type="CDD" id="cd01297">
    <property type="entry name" value="D-aminoacylase"/>
    <property type="match status" value="1"/>
</dbReference>